<accession>A0A8T2IL85</accession>
<proteinExistence type="predicted"/>
<feature type="region of interest" description="Disordered" evidence="1">
    <location>
        <begin position="1"/>
        <end position="379"/>
    </location>
</feature>
<gene>
    <name evidence="2" type="ORF">GDO86_018081</name>
</gene>
<dbReference type="EMBL" id="JAACNH010000129">
    <property type="protein sequence ID" value="KAG8431588.1"/>
    <property type="molecule type" value="Genomic_DNA"/>
</dbReference>
<feature type="compositionally biased region" description="Basic and acidic residues" evidence="1">
    <location>
        <begin position="63"/>
        <end position="78"/>
    </location>
</feature>
<feature type="compositionally biased region" description="Basic and acidic residues" evidence="1">
    <location>
        <begin position="279"/>
        <end position="296"/>
    </location>
</feature>
<feature type="compositionally biased region" description="Basic and acidic residues" evidence="1">
    <location>
        <begin position="93"/>
        <end position="105"/>
    </location>
</feature>
<comment type="caution">
    <text evidence="2">The sequence shown here is derived from an EMBL/GenBank/DDBJ whole genome shotgun (WGS) entry which is preliminary data.</text>
</comment>
<name>A0A8T2IL85_9PIPI</name>
<feature type="compositionally biased region" description="Basic and acidic residues" evidence="1">
    <location>
        <begin position="218"/>
        <end position="272"/>
    </location>
</feature>
<feature type="compositionally biased region" description="Basic residues" evidence="1">
    <location>
        <begin position="1"/>
        <end position="13"/>
    </location>
</feature>
<reference evidence="2" key="1">
    <citation type="thesis" date="2020" institute="ProQuest LLC" country="789 East Eisenhower Parkway, Ann Arbor, MI, USA">
        <title>Comparative Genomics and Chromosome Evolution.</title>
        <authorList>
            <person name="Mudd A.B."/>
        </authorList>
    </citation>
    <scope>NUCLEOTIDE SEQUENCE</scope>
    <source>
        <strain evidence="2">Female2</strain>
        <tissue evidence="2">Blood</tissue>
    </source>
</reference>
<evidence type="ECO:0000313" key="3">
    <source>
        <dbReference type="Proteomes" id="UP000812440"/>
    </source>
</evidence>
<evidence type="ECO:0000313" key="2">
    <source>
        <dbReference type="EMBL" id="KAG8431588.1"/>
    </source>
</evidence>
<feature type="compositionally biased region" description="Basic and acidic residues" evidence="1">
    <location>
        <begin position="185"/>
        <end position="194"/>
    </location>
</feature>
<feature type="compositionally biased region" description="Basic and acidic residues" evidence="1">
    <location>
        <begin position="326"/>
        <end position="343"/>
    </location>
</feature>
<dbReference type="Proteomes" id="UP000812440">
    <property type="component" value="Unassembled WGS sequence"/>
</dbReference>
<feature type="compositionally biased region" description="Basic residues" evidence="1">
    <location>
        <begin position="201"/>
        <end position="210"/>
    </location>
</feature>
<organism evidence="2 3">
    <name type="scientific">Hymenochirus boettgeri</name>
    <name type="common">Congo dwarf clawed frog</name>
    <dbReference type="NCBI Taxonomy" id="247094"/>
    <lineage>
        <taxon>Eukaryota</taxon>
        <taxon>Metazoa</taxon>
        <taxon>Chordata</taxon>
        <taxon>Craniata</taxon>
        <taxon>Vertebrata</taxon>
        <taxon>Euteleostomi</taxon>
        <taxon>Amphibia</taxon>
        <taxon>Batrachia</taxon>
        <taxon>Anura</taxon>
        <taxon>Pipoidea</taxon>
        <taxon>Pipidae</taxon>
        <taxon>Pipinae</taxon>
        <taxon>Hymenochirus</taxon>
    </lineage>
</organism>
<keyword evidence="3" id="KW-1185">Reference proteome</keyword>
<protein>
    <submittedName>
        <fullName evidence="2">Uncharacterized protein</fullName>
    </submittedName>
</protein>
<sequence>MHTRTRQYRRKKARPDDDRKINPRHYPPTAKEQARTDAPTARASPPTGGEGAARPDPPTAMARPDHDPPNARKPDQTHRPARTSRQYPLYAENRPRQRSPPDRKNARSRPTSTSEGEGTTPTHPDRKTSTEPYDTDLEKARHIPPSYSEEHNPADAKAQPEPDHRRKNSPDQPPPGRRKGSTTRDATEAARPSRPDPTTARTRRPAHRTRIGISTTATDRHRPGPTRPTDRKTARRPIDRKNSRNDPTGRVKRTDPDHRTALRASPDRDHRPQTQPDQTHADAQKRPEPGHTDRKNLPLTRPTGHRRPPDQDPTDARTPPYQTPLDARHPDKTSTSRENKARTDPPTGNGPARTRPTERKESPTRPTDREEASQGTDHR</sequence>
<feature type="compositionally biased region" description="Low complexity" evidence="1">
    <location>
        <begin position="110"/>
        <end position="122"/>
    </location>
</feature>
<feature type="compositionally biased region" description="Basic and acidic residues" evidence="1">
    <location>
        <begin position="355"/>
        <end position="379"/>
    </location>
</feature>
<dbReference type="AlphaFoldDB" id="A0A8T2IL85"/>
<evidence type="ECO:0000256" key="1">
    <source>
        <dbReference type="SAM" id="MobiDB-lite"/>
    </source>
</evidence>
<feature type="compositionally biased region" description="Basic and acidic residues" evidence="1">
    <location>
        <begin position="148"/>
        <end position="164"/>
    </location>
</feature>